<gene>
    <name evidence="1" type="ORF">BBIA_0297</name>
</gene>
<keyword evidence="2" id="KW-1185">Reference proteome</keyword>
<evidence type="ECO:0000313" key="2">
    <source>
        <dbReference type="Proteomes" id="UP000029108"/>
    </source>
</evidence>
<evidence type="ECO:0000313" key="1">
    <source>
        <dbReference type="EMBL" id="KFI52616.1"/>
    </source>
</evidence>
<dbReference type="Proteomes" id="UP000029108">
    <property type="component" value="Unassembled WGS sequence"/>
</dbReference>
<dbReference type="EMBL" id="JGYN01000004">
    <property type="protein sequence ID" value="KFI52616.1"/>
    <property type="molecule type" value="Genomic_DNA"/>
</dbReference>
<proteinExistence type="predicted"/>
<protein>
    <submittedName>
        <fullName evidence="1">Uncharacterized protein</fullName>
    </submittedName>
</protein>
<dbReference type="AlphaFoldDB" id="A0A087A1G6"/>
<comment type="caution">
    <text evidence="1">The sequence shown here is derived from an EMBL/GenBank/DDBJ whole genome shotgun (WGS) entry which is preliminary data.</text>
</comment>
<sequence>MIVVDRTGDVAVACAASVGHESDDVIVLNARAVYVSSRFLSEEQADIVKRGVAAMLDDGSLEEFSSNSTEVTK</sequence>
<dbReference type="STRING" id="1437608.GCA_000771645_02561"/>
<organism evidence="1 2">
    <name type="scientific">Bifidobacterium biavatii DSM 23969</name>
    <dbReference type="NCBI Taxonomy" id="1437608"/>
    <lineage>
        <taxon>Bacteria</taxon>
        <taxon>Bacillati</taxon>
        <taxon>Actinomycetota</taxon>
        <taxon>Actinomycetes</taxon>
        <taxon>Bifidobacteriales</taxon>
        <taxon>Bifidobacteriaceae</taxon>
        <taxon>Bifidobacterium</taxon>
    </lineage>
</organism>
<name>A0A087A1G6_9BIFI</name>
<reference evidence="1 2" key="1">
    <citation type="submission" date="2014-03" db="EMBL/GenBank/DDBJ databases">
        <title>Genomics of Bifidobacteria.</title>
        <authorList>
            <person name="Ventura M."/>
            <person name="Milani C."/>
            <person name="Lugli G.A."/>
        </authorList>
    </citation>
    <scope>NUCLEOTIDE SEQUENCE [LARGE SCALE GENOMIC DNA]</scope>
    <source>
        <strain evidence="1 2">DSM 23969</strain>
    </source>
</reference>
<accession>A0A087A1G6</accession>
<dbReference type="RefSeq" id="WP_033493404.1">
    <property type="nucleotide sequence ID" value="NZ_JDUU01000009.1"/>
</dbReference>